<dbReference type="Pfam" id="PF02036">
    <property type="entry name" value="SCP2"/>
    <property type="match status" value="1"/>
</dbReference>
<dbReference type="Gene3D" id="3.30.1050.10">
    <property type="entry name" value="SCP2 sterol-binding domain"/>
    <property type="match status" value="1"/>
</dbReference>
<dbReference type="Proteomes" id="UP000464524">
    <property type="component" value="Chromosome"/>
</dbReference>
<sequence length="219" mass="24092">MLVGQLLSAGVELTLNQLLQLDPDCKPRLKKLAGKQLQVSINELPWSLLFIFSEQIDVSALPLTNEEQSSETQAPTDSSADCHITLSLSTLGELSDSSKISQLIQQGKLDLDGDIDVAQGFSNLMKELDIDWEEQLSKYTGDVLAHQTFSSVKAFFNTAQQEVEKLADQLSTHLTKPDAVAVSEIEVADFCDQVNTLRSASDRLEARIDQLIALQQDDS</sequence>
<dbReference type="InterPro" id="IPR003033">
    <property type="entry name" value="SCP2_sterol-bd_dom"/>
</dbReference>
<accession>A0A857JMM8</accession>
<evidence type="ECO:0000259" key="2">
    <source>
        <dbReference type="Pfam" id="PF02036"/>
    </source>
</evidence>
<dbReference type="GO" id="GO:0006744">
    <property type="term" value="P:ubiquinone biosynthetic process"/>
    <property type="evidence" value="ECO:0007669"/>
    <property type="project" value="UniProtKB-UniRule"/>
</dbReference>
<evidence type="ECO:0000313" key="3">
    <source>
        <dbReference type="EMBL" id="QHJ12578.1"/>
    </source>
</evidence>
<dbReference type="RefSeq" id="WP_160180746.1">
    <property type="nucleotide sequence ID" value="NZ_CP047656.1"/>
</dbReference>
<comment type="similarity">
    <text evidence="1">Belongs to the UbiJ family.</text>
</comment>
<dbReference type="AlphaFoldDB" id="A0A857JMM8"/>
<dbReference type="PANTHER" id="PTHR38693:SF1">
    <property type="entry name" value="UBIQUINONE BIOSYNTHESIS ACCESSORY FACTOR UBIJ"/>
    <property type="match status" value="1"/>
</dbReference>
<keyword evidence="4" id="KW-1185">Reference proteome</keyword>
<dbReference type="EMBL" id="CP047656">
    <property type="protein sequence ID" value="QHJ12578.1"/>
    <property type="molecule type" value="Genomic_DNA"/>
</dbReference>
<organism evidence="3 4">
    <name type="scientific">Paraglaciecola mesophila</name>
    <dbReference type="NCBI Taxonomy" id="197222"/>
    <lineage>
        <taxon>Bacteria</taxon>
        <taxon>Pseudomonadati</taxon>
        <taxon>Pseudomonadota</taxon>
        <taxon>Gammaproteobacteria</taxon>
        <taxon>Alteromonadales</taxon>
        <taxon>Alteromonadaceae</taxon>
        <taxon>Paraglaciecola</taxon>
    </lineage>
</organism>
<evidence type="ECO:0000256" key="1">
    <source>
        <dbReference type="HAMAP-Rule" id="MF_02215"/>
    </source>
</evidence>
<dbReference type="OrthoDB" id="5801225at2"/>
<gene>
    <name evidence="1" type="primary">ubiJ</name>
    <name evidence="3" type="ORF">FX988_02836</name>
</gene>
<feature type="domain" description="SCP2" evidence="2">
    <location>
        <begin position="15"/>
        <end position="126"/>
    </location>
</feature>
<comment type="subcellular location">
    <subcellularLocation>
        <location evidence="1">Cytoplasm</location>
    </subcellularLocation>
</comment>
<dbReference type="KEGG" id="pmes:FX988_02836"/>
<dbReference type="GO" id="GO:0005737">
    <property type="term" value="C:cytoplasm"/>
    <property type="evidence" value="ECO:0007669"/>
    <property type="project" value="UniProtKB-SubCell"/>
</dbReference>
<evidence type="ECO:0000313" key="4">
    <source>
        <dbReference type="Proteomes" id="UP000464524"/>
    </source>
</evidence>
<dbReference type="InterPro" id="IPR036527">
    <property type="entry name" value="SCP2_sterol-bd_dom_sf"/>
</dbReference>
<protein>
    <recommendedName>
        <fullName evidence="1">Ubiquinone biosynthesis accessory factor UbiJ</fullName>
    </recommendedName>
</protein>
<keyword evidence="1" id="KW-0963">Cytoplasm</keyword>
<dbReference type="HAMAP" id="MF_02215">
    <property type="entry name" value="UbiJ"/>
    <property type="match status" value="1"/>
</dbReference>
<dbReference type="SUPFAM" id="SSF55718">
    <property type="entry name" value="SCP-like"/>
    <property type="match status" value="1"/>
</dbReference>
<dbReference type="PANTHER" id="PTHR38693">
    <property type="entry name" value="UBIQUINONE BIOSYNTHESIS PROTEIN UBIJ"/>
    <property type="match status" value="1"/>
</dbReference>
<comment type="pathway">
    <text evidence="1">Cofactor biosynthesis; ubiquinone biosynthesis.</text>
</comment>
<dbReference type="UniPathway" id="UPA00232"/>
<keyword evidence="1" id="KW-0831">Ubiquinone biosynthesis</keyword>
<dbReference type="InterPro" id="IPR038989">
    <property type="entry name" value="UbiJ"/>
</dbReference>
<comment type="function">
    <text evidence="1">Required for ubiquinone (coenzyme Q) biosynthesis. Binds hydrophobic ubiquinone biosynthetic intermediates via its SCP2 domain and is essential for the stability of the Ubi complex. May constitute a docking platform where Ubi enzymes assemble and access their SCP2-bound polyprenyl substrates.</text>
</comment>
<proteinExistence type="inferred from homology"/>
<reference evidence="3 4" key="1">
    <citation type="submission" date="2019-12" db="EMBL/GenBank/DDBJ databases">
        <title>Genome sequencing and assembly of endphytes of Porphyra tenera.</title>
        <authorList>
            <person name="Park J.M."/>
            <person name="Shin R."/>
            <person name="Jo S.H."/>
        </authorList>
    </citation>
    <scope>NUCLEOTIDE SEQUENCE [LARGE SCALE GENOMIC DNA]</scope>
    <source>
        <strain evidence="3 4">GPM4</strain>
    </source>
</reference>
<name>A0A857JMM8_9ALTE</name>